<dbReference type="SUPFAM" id="SSF109604">
    <property type="entry name" value="HD-domain/PDEase-like"/>
    <property type="match status" value="1"/>
</dbReference>
<sequence>MYEELRLPDTELARAAWDLAKSTHPDYLFNHVVRTFVYAREIGRDVDVDLEVLFIGCVLHDVGLTVSTGQRFEVDGADAAREFLRGRGVDETTAEVVWQAIALHTSPGIPGRMRPEVALVQAGTGADVLRLNEISHDMRAEVEELLPWLDLGTAISQAIVDRARDDPRTAPPLSFPAQVVSEWTDADIPGWRDLLGMDKTR</sequence>
<reference evidence="2" key="2">
    <citation type="submission" date="2020-09" db="EMBL/GenBank/DDBJ databases">
        <authorList>
            <person name="Sun Q."/>
            <person name="Ohkuma M."/>
        </authorList>
    </citation>
    <scope>NUCLEOTIDE SEQUENCE</scope>
    <source>
        <strain evidence="2">JCM 3276</strain>
    </source>
</reference>
<dbReference type="PANTHER" id="PTHR35569:SF1">
    <property type="entry name" value="CYANAMIDE HYDRATASE DDI2-RELATED"/>
    <property type="match status" value="1"/>
</dbReference>
<evidence type="ECO:0000313" key="2">
    <source>
        <dbReference type="EMBL" id="GGS47472.1"/>
    </source>
</evidence>
<reference evidence="2" key="1">
    <citation type="journal article" date="2014" name="Int. J. Syst. Evol. Microbiol.">
        <title>Complete genome sequence of Corynebacterium casei LMG S-19264T (=DSM 44701T), isolated from a smear-ripened cheese.</title>
        <authorList>
            <consortium name="US DOE Joint Genome Institute (JGI-PGF)"/>
            <person name="Walter F."/>
            <person name="Albersmeier A."/>
            <person name="Kalinowski J."/>
            <person name="Ruckert C."/>
        </authorList>
    </citation>
    <scope>NUCLEOTIDE SEQUENCE</scope>
    <source>
        <strain evidence="2">JCM 3276</strain>
    </source>
</reference>
<dbReference type="RefSeq" id="WP_189212849.1">
    <property type="nucleotide sequence ID" value="NZ_BMRB01000004.1"/>
</dbReference>
<accession>A0A918GNF8</accession>
<dbReference type="InterPro" id="IPR006674">
    <property type="entry name" value="HD_domain"/>
</dbReference>
<comment type="caution">
    <text evidence="2">The sequence shown here is derived from an EMBL/GenBank/DDBJ whole genome shotgun (WGS) entry which is preliminary data.</text>
</comment>
<dbReference type="PANTHER" id="PTHR35569">
    <property type="entry name" value="CYANAMIDE HYDRATASE DDI2-RELATED"/>
    <property type="match status" value="1"/>
</dbReference>
<evidence type="ECO:0000313" key="3">
    <source>
        <dbReference type="Proteomes" id="UP000660680"/>
    </source>
</evidence>
<gene>
    <name evidence="2" type="ORF">GCM10010171_48400</name>
</gene>
<dbReference type="Proteomes" id="UP000660680">
    <property type="component" value="Unassembled WGS sequence"/>
</dbReference>
<protein>
    <recommendedName>
        <fullName evidence="1">HD/PDEase domain-containing protein</fullName>
    </recommendedName>
</protein>
<dbReference type="Pfam" id="PF01966">
    <property type="entry name" value="HD"/>
    <property type="match status" value="1"/>
</dbReference>
<feature type="domain" description="HD/PDEase" evidence="1">
    <location>
        <begin position="24"/>
        <end position="141"/>
    </location>
</feature>
<proteinExistence type="predicted"/>
<dbReference type="SMART" id="SM00471">
    <property type="entry name" value="HDc"/>
    <property type="match status" value="1"/>
</dbReference>
<dbReference type="EMBL" id="BMRB01000004">
    <property type="protein sequence ID" value="GGS47472.1"/>
    <property type="molecule type" value="Genomic_DNA"/>
</dbReference>
<keyword evidence="3" id="KW-1185">Reference proteome</keyword>
<evidence type="ECO:0000259" key="1">
    <source>
        <dbReference type="SMART" id="SM00471"/>
    </source>
</evidence>
<dbReference type="AlphaFoldDB" id="A0A918GNF8"/>
<dbReference type="InterPro" id="IPR003607">
    <property type="entry name" value="HD/PDEase_dom"/>
</dbReference>
<name>A0A918GNF8_9PSEU</name>
<dbReference type="Gene3D" id="1.10.3210.10">
    <property type="entry name" value="Hypothetical protein af1432"/>
    <property type="match status" value="1"/>
</dbReference>
<organism evidence="2 3">
    <name type="scientific">Actinokineospora fastidiosa</name>
    <dbReference type="NCBI Taxonomy" id="1816"/>
    <lineage>
        <taxon>Bacteria</taxon>
        <taxon>Bacillati</taxon>
        <taxon>Actinomycetota</taxon>
        <taxon>Actinomycetes</taxon>
        <taxon>Pseudonocardiales</taxon>
        <taxon>Pseudonocardiaceae</taxon>
        <taxon>Actinokineospora</taxon>
    </lineage>
</organism>